<protein>
    <submittedName>
        <fullName evidence="9">Coenzyme F420-0:L-glutamate ligase</fullName>
    </submittedName>
</protein>
<dbReference type="Gene3D" id="3.30.1330.100">
    <property type="entry name" value="CofE-like"/>
    <property type="match status" value="1"/>
</dbReference>
<dbReference type="Proteomes" id="UP001501671">
    <property type="component" value="Unassembled WGS sequence"/>
</dbReference>
<feature type="domain" description="Coenzyme F420:L-glutamate ligase-like" evidence="8">
    <location>
        <begin position="13"/>
        <end position="230"/>
    </location>
</feature>
<keyword evidence="3" id="KW-0547">Nucleotide-binding</keyword>
<keyword evidence="1 9" id="KW-0436">Ligase</keyword>
<evidence type="ECO:0000259" key="8">
    <source>
        <dbReference type="Pfam" id="PF01996"/>
    </source>
</evidence>
<keyword evidence="10" id="KW-1185">Reference proteome</keyword>
<comment type="caution">
    <text evidence="9">The sequence shown here is derived from an EMBL/GenBank/DDBJ whole genome shotgun (WGS) entry which is preliminary data.</text>
</comment>
<dbReference type="SUPFAM" id="SSF144010">
    <property type="entry name" value="CofE-like"/>
    <property type="match status" value="1"/>
</dbReference>
<evidence type="ECO:0000256" key="4">
    <source>
        <dbReference type="ARBA" id="ARBA00022842"/>
    </source>
</evidence>
<evidence type="ECO:0000256" key="5">
    <source>
        <dbReference type="ARBA" id="ARBA00022958"/>
    </source>
</evidence>
<dbReference type="PANTHER" id="PTHR47917:SF1">
    <property type="entry name" value="COENZYME F420:L-GLUTAMATE LIGASE"/>
    <property type="match status" value="1"/>
</dbReference>
<dbReference type="Gene3D" id="3.90.1660.10">
    <property type="entry name" value="CofE-like domain"/>
    <property type="match status" value="1"/>
</dbReference>
<evidence type="ECO:0000313" key="9">
    <source>
        <dbReference type="EMBL" id="GAA4322950.1"/>
    </source>
</evidence>
<evidence type="ECO:0000256" key="2">
    <source>
        <dbReference type="ARBA" id="ARBA00022723"/>
    </source>
</evidence>
<dbReference type="Pfam" id="PF01996">
    <property type="entry name" value="F420_ligase"/>
    <property type="match status" value="1"/>
</dbReference>
<evidence type="ECO:0000256" key="7">
    <source>
        <dbReference type="ARBA" id="ARBA00023211"/>
    </source>
</evidence>
<keyword evidence="4" id="KW-0460">Magnesium</keyword>
<dbReference type="RefSeq" id="WP_345245668.1">
    <property type="nucleotide sequence ID" value="NZ_BAABFO010000001.1"/>
</dbReference>
<name>A0ABP8GEM5_9BURK</name>
<proteinExistence type="predicted"/>
<keyword evidence="7" id="KW-0464">Manganese</keyword>
<sequence length="253" mass="26669">MLELRLIGLRGEREIGPGDDLIDWIAGLCAAQGVAFGEGDVLVLAQKIVSKSEGRRVALAQVEPSPPALRLAEVSGKDARLAELILRESSEIVRATPQVVVARHRTGAVLANAGIDRSNVRQDGGETVLLWPADPDASALRLHRQASARFGCHLPVVINDSLGRAWRRGTVGTAIGAAGMACLSDQRGRADRHGYALVATEVGAADELAAAASIVMGQADESIPAVLVRGARYARADGRAADLVRPLAQDLFR</sequence>
<keyword evidence="6" id="KW-0342">GTP-binding</keyword>
<dbReference type="EMBL" id="BAABFO010000001">
    <property type="protein sequence ID" value="GAA4322950.1"/>
    <property type="molecule type" value="Genomic_DNA"/>
</dbReference>
<dbReference type="InterPro" id="IPR008225">
    <property type="entry name" value="F420-0_g-glutamyl_ligase"/>
</dbReference>
<organism evidence="9 10">
    <name type="scientific">Pigmentiphaga soli</name>
    <dbReference type="NCBI Taxonomy" id="1007095"/>
    <lineage>
        <taxon>Bacteria</taxon>
        <taxon>Pseudomonadati</taxon>
        <taxon>Pseudomonadota</taxon>
        <taxon>Betaproteobacteria</taxon>
        <taxon>Burkholderiales</taxon>
        <taxon>Alcaligenaceae</taxon>
        <taxon>Pigmentiphaga</taxon>
    </lineage>
</organism>
<dbReference type="NCBIfam" id="TIGR01916">
    <property type="entry name" value="F420_cofE"/>
    <property type="match status" value="1"/>
</dbReference>
<evidence type="ECO:0000256" key="1">
    <source>
        <dbReference type="ARBA" id="ARBA00022598"/>
    </source>
</evidence>
<reference evidence="10" key="1">
    <citation type="journal article" date="2019" name="Int. J. Syst. Evol. Microbiol.">
        <title>The Global Catalogue of Microorganisms (GCM) 10K type strain sequencing project: providing services to taxonomists for standard genome sequencing and annotation.</title>
        <authorList>
            <consortium name="The Broad Institute Genomics Platform"/>
            <consortium name="The Broad Institute Genome Sequencing Center for Infectious Disease"/>
            <person name="Wu L."/>
            <person name="Ma J."/>
        </authorList>
    </citation>
    <scope>NUCLEOTIDE SEQUENCE [LARGE SCALE GENOMIC DNA]</scope>
    <source>
        <strain evidence="10">JCM 17666</strain>
    </source>
</reference>
<evidence type="ECO:0000256" key="3">
    <source>
        <dbReference type="ARBA" id="ARBA00022741"/>
    </source>
</evidence>
<accession>A0ABP8GEM5</accession>
<keyword evidence="2" id="KW-0479">Metal-binding</keyword>
<evidence type="ECO:0000256" key="6">
    <source>
        <dbReference type="ARBA" id="ARBA00023134"/>
    </source>
</evidence>
<dbReference type="GO" id="GO:0016874">
    <property type="term" value="F:ligase activity"/>
    <property type="evidence" value="ECO:0007669"/>
    <property type="project" value="UniProtKB-KW"/>
</dbReference>
<dbReference type="PANTHER" id="PTHR47917">
    <property type="match status" value="1"/>
</dbReference>
<evidence type="ECO:0000313" key="10">
    <source>
        <dbReference type="Proteomes" id="UP001501671"/>
    </source>
</evidence>
<gene>
    <name evidence="9" type="primary">cofE</name>
    <name evidence="9" type="ORF">GCM10023144_03400</name>
</gene>
<dbReference type="InterPro" id="IPR002847">
    <property type="entry name" value="F420-0_gamma-glut_ligase-dom"/>
</dbReference>
<keyword evidence="5" id="KW-0630">Potassium</keyword>